<evidence type="ECO:0000313" key="3">
    <source>
        <dbReference type="Proteomes" id="UP001497453"/>
    </source>
</evidence>
<name>A0ABP1CK33_9APHY</name>
<feature type="transmembrane region" description="Helical" evidence="1">
    <location>
        <begin position="259"/>
        <end position="275"/>
    </location>
</feature>
<reference evidence="3" key="1">
    <citation type="submission" date="2024-04" db="EMBL/GenBank/DDBJ databases">
        <authorList>
            <person name="Shaw F."/>
            <person name="Minotto A."/>
        </authorList>
    </citation>
    <scope>NUCLEOTIDE SEQUENCE [LARGE SCALE GENOMIC DNA]</scope>
</reference>
<protein>
    <recommendedName>
        <fullName evidence="4">G protein-coupled receptor</fullName>
    </recommendedName>
</protein>
<keyword evidence="1" id="KW-1133">Transmembrane helix</keyword>
<evidence type="ECO:0000256" key="1">
    <source>
        <dbReference type="SAM" id="Phobius"/>
    </source>
</evidence>
<keyword evidence="3" id="KW-1185">Reference proteome</keyword>
<feature type="transmembrane region" description="Helical" evidence="1">
    <location>
        <begin position="96"/>
        <end position="117"/>
    </location>
</feature>
<feature type="transmembrane region" description="Helical" evidence="1">
    <location>
        <begin position="138"/>
        <end position="162"/>
    </location>
</feature>
<feature type="transmembrane region" description="Helical" evidence="1">
    <location>
        <begin position="20"/>
        <end position="42"/>
    </location>
</feature>
<sequence length="321" mass="35734">MASQDRSGSNDKLPDLSYLSTLFFTLHIASGHVGLPLLVIILTTSKRIRRPPSVINLCITWIVFSVSHCLLFYGGYHGHYDPPFALCLVQAAMIHGAPPIRCVIGVFILVLHVWYLLQPPWHPFLICYTNNVSPFVRLALVVLPPYLVFISICIGVVLTGLYRPSSVVSSLGLYCTIVDMDSVFSVPVFCAVFMVLILILNLGTLVQYCWRWYALMKVNPLFSRSTSLNIWLRVFIFSLYSFATLGACLTLIFDKRSPVSYVVQAGLPPVALLIFGSQKDMWHAACFWRTESAERKMSDGGWSAPVDTISTSTVGIESSIV</sequence>
<evidence type="ECO:0000313" key="2">
    <source>
        <dbReference type="EMBL" id="CAL1695017.1"/>
    </source>
</evidence>
<proteinExistence type="predicted"/>
<organism evidence="2 3">
    <name type="scientific">Somion occarium</name>
    <dbReference type="NCBI Taxonomy" id="3059160"/>
    <lineage>
        <taxon>Eukaryota</taxon>
        <taxon>Fungi</taxon>
        <taxon>Dikarya</taxon>
        <taxon>Basidiomycota</taxon>
        <taxon>Agaricomycotina</taxon>
        <taxon>Agaricomycetes</taxon>
        <taxon>Polyporales</taxon>
        <taxon>Cerrenaceae</taxon>
        <taxon>Somion</taxon>
    </lineage>
</organism>
<accession>A0ABP1CK33</accession>
<dbReference type="EMBL" id="OZ037944">
    <property type="protein sequence ID" value="CAL1695017.1"/>
    <property type="molecule type" value="Genomic_DNA"/>
</dbReference>
<gene>
    <name evidence="2" type="ORF">GFSPODELE1_LOCUS556</name>
</gene>
<feature type="transmembrane region" description="Helical" evidence="1">
    <location>
        <begin position="230"/>
        <end position="253"/>
    </location>
</feature>
<dbReference type="Proteomes" id="UP001497453">
    <property type="component" value="Chromosome 1"/>
</dbReference>
<keyword evidence="1" id="KW-0812">Transmembrane</keyword>
<keyword evidence="1" id="KW-0472">Membrane</keyword>
<feature type="transmembrane region" description="Helical" evidence="1">
    <location>
        <begin position="182"/>
        <end position="210"/>
    </location>
</feature>
<evidence type="ECO:0008006" key="4">
    <source>
        <dbReference type="Google" id="ProtNLM"/>
    </source>
</evidence>
<feature type="transmembrane region" description="Helical" evidence="1">
    <location>
        <begin position="54"/>
        <end position="76"/>
    </location>
</feature>